<reference evidence="1 2" key="1">
    <citation type="submission" date="2014-02" db="EMBL/GenBank/DDBJ databases">
        <title>Single nucleus genome sequencing reveals high similarity among nuclei of an endomycorrhizal fungus.</title>
        <authorList>
            <person name="Lin K."/>
            <person name="Geurts R."/>
            <person name="Zhang Z."/>
            <person name="Limpens E."/>
            <person name="Saunders D.G."/>
            <person name="Mu D."/>
            <person name="Pang E."/>
            <person name="Cao H."/>
            <person name="Cha H."/>
            <person name="Lin T."/>
            <person name="Zhou Q."/>
            <person name="Shang Y."/>
            <person name="Li Y."/>
            <person name="Ivanov S."/>
            <person name="Sharma T."/>
            <person name="Velzen R.V."/>
            <person name="Ruijter N.D."/>
            <person name="Aanen D.K."/>
            <person name="Win J."/>
            <person name="Kamoun S."/>
            <person name="Bisseling T."/>
            <person name="Huang S."/>
        </authorList>
    </citation>
    <scope>NUCLEOTIDE SEQUENCE [LARGE SCALE GENOMIC DNA]</scope>
    <source>
        <strain evidence="2">DAOM197198w</strain>
    </source>
</reference>
<organism evidence="1 2">
    <name type="scientific">Rhizophagus irregularis (strain DAOM 197198w)</name>
    <name type="common">Glomus intraradices</name>
    <dbReference type="NCBI Taxonomy" id="1432141"/>
    <lineage>
        <taxon>Eukaryota</taxon>
        <taxon>Fungi</taxon>
        <taxon>Fungi incertae sedis</taxon>
        <taxon>Mucoromycota</taxon>
        <taxon>Glomeromycotina</taxon>
        <taxon>Glomeromycetes</taxon>
        <taxon>Glomerales</taxon>
        <taxon>Glomeraceae</taxon>
        <taxon>Rhizophagus</taxon>
    </lineage>
</organism>
<protein>
    <recommendedName>
        <fullName evidence="3">Serine-threonine/tyrosine-protein kinase catalytic domain-containing protein</fullName>
    </recommendedName>
</protein>
<name>A0A015J9V8_RHIIW</name>
<dbReference type="AlphaFoldDB" id="A0A015J9V8"/>
<evidence type="ECO:0008006" key="3">
    <source>
        <dbReference type="Google" id="ProtNLM"/>
    </source>
</evidence>
<keyword evidence="2" id="KW-1185">Reference proteome</keyword>
<comment type="caution">
    <text evidence="1">The sequence shown here is derived from an EMBL/GenBank/DDBJ whole genome shotgun (WGS) entry which is preliminary data.</text>
</comment>
<gene>
    <name evidence="1" type="ORF">RirG_150390</name>
</gene>
<accession>A0A015J9V8</accession>
<dbReference type="Proteomes" id="UP000022910">
    <property type="component" value="Unassembled WGS sequence"/>
</dbReference>
<sequence>MFLECWDIEPDNRPTINQVLERLKVVITKTKENHQTEFNLQSTSIDGHNFNPINIDTSNINNSLHGEMSQIIENVDKINTKEIVYISLTNEDISSEKKLNKIVNDIVNYIFKIINVGKIASSKIILDYFNNNNINSKEIYD</sequence>
<dbReference type="EMBL" id="JEMT01023833">
    <property type="protein sequence ID" value="EXX63645.1"/>
    <property type="molecule type" value="Genomic_DNA"/>
</dbReference>
<dbReference type="HOGENOM" id="CLU_1826360_0_0_1"/>
<proteinExistence type="predicted"/>
<evidence type="ECO:0000313" key="2">
    <source>
        <dbReference type="Proteomes" id="UP000022910"/>
    </source>
</evidence>
<evidence type="ECO:0000313" key="1">
    <source>
        <dbReference type="EMBL" id="EXX63645.1"/>
    </source>
</evidence>